<evidence type="ECO:0000313" key="2">
    <source>
        <dbReference type="EMBL" id="QID18765.1"/>
    </source>
</evidence>
<dbReference type="AlphaFoldDB" id="A0A6C1B7H3"/>
<sequence length="279" mass="30845">MAEEHESAVELADIMMSFGRVQGAAETLAEFIRGNPKKAVQPWIKLLEVYKAANMRGEFDALTDKLNKTFNVKTVSWDDFDEVKLAPDSVEQMPHIISLLQKEWMTRECQIYLQKLLRDNRGGTRQGFPLGVVDDLLMLQAVLEDQLGPYRMTDEELAAALAGTGEGGPQTRSEDAPGESDAGFVAPPQELAPDLDFEAPDPSSGEPSGLEETELFDLDHTPERTELPALDFQLDSGDLDNREDASSEERTEETPDDESDDSDAPPDQTWLIPPPGKPD</sequence>
<feature type="compositionally biased region" description="Acidic residues" evidence="1">
    <location>
        <begin position="254"/>
        <end position="264"/>
    </location>
</feature>
<dbReference type="EMBL" id="CP048836">
    <property type="protein sequence ID" value="QID18765.1"/>
    <property type="molecule type" value="Genomic_DNA"/>
</dbReference>
<feature type="compositionally biased region" description="Basic and acidic residues" evidence="1">
    <location>
        <begin position="239"/>
        <end position="253"/>
    </location>
</feature>
<feature type="region of interest" description="Disordered" evidence="1">
    <location>
        <begin position="163"/>
        <end position="279"/>
    </location>
</feature>
<evidence type="ECO:0000256" key="1">
    <source>
        <dbReference type="SAM" id="MobiDB-lite"/>
    </source>
</evidence>
<proteinExistence type="predicted"/>
<feature type="compositionally biased region" description="Basic and acidic residues" evidence="1">
    <location>
        <begin position="217"/>
        <end position="226"/>
    </location>
</feature>
<protein>
    <submittedName>
        <fullName evidence="2">Uncharacterized protein</fullName>
    </submittedName>
</protein>
<name>A0A6C1B7H3_9RHOO</name>
<organism evidence="2 3">
    <name type="scientific">Nitrogeniibacter mangrovi</name>
    <dbReference type="NCBI Taxonomy" id="2016596"/>
    <lineage>
        <taxon>Bacteria</taxon>
        <taxon>Pseudomonadati</taxon>
        <taxon>Pseudomonadota</taxon>
        <taxon>Betaproteobacteria</taxon>
        <taxon>Rhodocyclales</taxon>
        <taxon>Zoogloeaceae</taxon>
        <taxon>Nitrogeniibacter</taxon>
    </lineage>
</organism>
<dbReference type="RefSeq" id="WP_173766736.1">
    <property type="nucleotide sequence ID" value="NZ_CP048836.1"/>
</dbReference>
<reference evidence="2 3" key="1">
    <citation type="submission" date="2020-02" db="EMBL/GenBank/DDBJ databases">
        <title>Nitrogenibacter mangrovi gen. nov., sp. nov. isolated from mangrove sediment, a denitrifying betaproteobacterium.</title>
        <authorList>
            <person name="Liao H."/>
            <person name="Tian Y."/>
        </authorList>
    </citation>
    <scope>NUCLEOTIDE SEQUENCE [LARGE SCALE GENOMIC DNA]</scope>
    <source>
        <strain evidence="2 3">M9-3-2</strain>
    </source>
</reference>
<dbReference type="KEGG" id="azq:G3580_14725"/>
<keyword evidence="3" id="KW-1185">Reference proteome</keyword>
<gene>
    <name evidence="2" type="ORF">G3580_14725</name>
</gene>
<dbReference type="Proteomes" id="UP000501991">
    <property type="component" value="Chromosome"/>
</dbReference>
<accession>A0A6C1B7H3</accession>
<evidence type="ECO:0000313" key="3">
    <source>
        <dbReference type="Proteomes" id="UP000501991"/>
    </source>
</evidence>